<feature type="domain" description="BPL/LPL catalytic" evidence="2">
    <location>
        <begin position="1"/>
        <end position="179"/>
    </location>
</feature>
<dbReference type="PANTHER" id="PTHR12835">
    <property type="entry name" value="BIOTIN PROTEIN LIGASE"/>
    <property type="match status" value="1"/>
</dbReference>
<evidence type="ECO:0000313" key="4">
    <source>
        <dbReference type="Proteomes" id="UP000184509"/>
    </source>
</evidence>
<evidence type="ECO:0000259" key="2">
    <source>
        <dbReference type="PROSITE" id="PS51733"/>
    </source>
</evidence>
<dbReference type="Gene3D" id="3.30.930.10">
    <property type="entry name" value="Bira Bifunctional Protein, Domain 2"/>
    <property type="match status" value="1"/>
</dbReference>
<dbReference type="Proteomes" id="UP000184509">
    <property type="component" value="Unassembled WGS sequence"/>
</dbReference>
<dbReference type="STRING" id="1297750.SAMN05444405_10911"/>
<dbReference type="OrthoDB" id="9807064at2"/>
<dbReference type="AlphaFoldDB" id="A0A1M5BVI7"/>
<evidence type="ECO:0000256" key="1">
    <source>
        <dbReference type="ARBA" id="ARBA00022598"/>
    </source>
</evidence>
<dbReference type="CDD" id="cd16442">
    <property type="entry name" value="BPL"/>
    <property type="match status" value="1"/>
</dbReference>
<dbReference type="GO" id="GO:0005737">
    <property type="term" value="C:cytoplasm"/>
    <property type="evidence" value="ECO:0007669"/>
    <property type="project" value="TreeGrafter"/>
</dbReference>
<keyword evidence="1 3" id="KW-0436">Ligase</keyword>
<dbReference type="GO" id="GO:0004077">
    <property type="term" value="F:biotin--[biotin carboxyl-carrier protein] ligase activity"/>
    <property type="evidence" value="ECO:0007669"/>
    <property type="project" value="InterPro"/>
</dbReference>
<keyword evidence="4" id="KW-1185">Reference proteome</keyword>
<dbReference type="InterPro" id="IPR004143">
    <property type="entry name" value="BPL_LPL_catalytic"/>
</dbReference>
<dbReference type="Pfam" id="PF03099">
    <property type="entry name" value="BPL_LplA_LipB"/>
    <property type="match status" value="1"/>
</dbReference>
<dbReference type="SUPFAM" id="SSF55681">
    <property type="entry name" value="Class II aaRS and biotin synthetases"/>
    <property type="match status" value="1"/>
</dbReference>
<dbReference type="PROSITE" id="PS51733">
    <property type="entry name" value="BPL_LPL_CATALYTIC"/>
    <property type="match status" value="1"/>
</dbReference>
<accession>A0A1M5BVI7</accession>
<reference evidence="3 4" key="1">
    <citation type="submission" date="2016-11" db="EMBL/GenBank/DDBJ databases">
        <authorList>
            <person name="Jaros S."/>
            <person name="Januszkiewicz K."/>
            <person name="Wedrychowicz H."/>
        </authorList>
    </citation>
    <scope>NUCLEOTIDE SEQUENCE [LARGE SCALE GENOMIC DNA]</scope>
    <source>
        <strain evidence="3 4">DSM 26991</strain>
    </source>
</reference>
<proteinExistence type="predicted"/>
<sequence length="244" mass="27815">MKCNIIRLEETRSTNVYLRDLFSNQTVPEFTTVVTEYQSAGRGQMGNSWESEQGKNLLFSVLLQPDFVQAREQFLISQITSLAIKESLDRFAPGFSIKWPNDIYWNKQKICGMLIENDIAGMMLSHSILGIGININQEVFVSNAPNPISLKTITGDIQDKDEILADILHRLSAYYELLRKGEEEKISSLYFNSLFRKEGFYRYADKNGEFSAKITRIAPGGVLILSTVSGEERAYLFKEVRFVL</sequence>
<dbReference type="InterPro" id="IPR004408">
    <property type="entry name" value="Biotin_CoA_COase_ligase"/>
</dbReference>
<dbReference type="RefSeq" id="WP_073401579.1">
    <property type="nucleotide sequence ID" value="NZ_FQTV01000009.1"/>
</dbReference>
<dbReference type="EMBL" id="FQTV01000009">
    <property type="protein sequence ID" value="SHF46564.1"/>
    <property type="molecule type" value="Genomic_DNA"/>
</dbReference>
<evidence type="ECO:0000313" key="3">
    <source>
        <dbReference type="EMBL" id="SHF46564.1"/>
    </source>
</evidence>
<dbReference type="NCBIfam" id="TIGR00121">
    <property type="entry name" value="birA_ligase"/>
    <property type="match status" value="1"/>
</dbReference>
<organism evidence="3 4">
    <name type="scientific">Bacteroides luti</name>
    <dbReference type="NCBI Taxonomy" id="1297750"/>
    <lineage>
        <taxon>Bacteria</taxon>
        <taxon>Pseudomonadati</taxon>
        <taxon>Bacteroidota</taxon>
        <taxon>Bacteroidia</taxon>
        <taxon>Bacteroidales</taxon>
        <taxon>Bacteroidaceae</taxon>
        <taxon>Bacteroides</taxon>
    </lineage>
</organism>
<name>A0A1M5BVI7_9BACE</name>
<gene>
    <name evidence="3" type="ORF">SAMN05444405_10911</name>
</gene>
<dbReference type="InterPro" id="IPR045864">
    <property type="entry name" value="aa-tRNA-synth_II/BPL/LPL"/>
</dbReference>
<protein>
    <submittedName>
        <fullName evidence="3">BirA family transcriptional regulator, biotin operon repressor / biotin-[acetyl-CoA-carboxylase] ligase</fullName>
    </submittedName>
</protein>
<dbReference type="PANTHER" id="PTHR12835:SF5">
    <property type="entry name" value="BIOTIN--PROTEIN LIGASE"/>
    <property type="match status" value="1"/>
</dbReference>